<organism evidence="7 8">
    <name type="scientific">Actinotalea lenta</name>
    <dbReference type="NCBI Taxonomy" id="3064654"/>
    <lineage>
        <taxon>Bacteria</taxon>
        <taxon>Bacillati</taxon>
        <taxon>Actinomycetota</taxon>
        <taxon>Actinomycetes</taxon>
        <taxon>Micrococcales</taxon>
        <taxon>Cellulomonadaceae</taxon>
        <taxon>Actinotalea</taxon>
    </lineage>
</organism>
<dbReference type="SUPFAM" id="SSF51905">
    <property type="entry name" value="FAD/NAD(P)-binding domain"/>
    <property type="match status" value="1"/>
</dbReference>
<sequence>MRAVVVGGGASGLASAALLAREGYQVTLLEARAEVGGRASVWAADGFRFDIGPSWYLMPEVFEHFFALMGTSAADELDLVSLDPAYRAFFERYEPLDVHSDVEASAALFESIEPGAGDRIRGYLDSASEAYHMALRHFLYTTYASVLPLANREVLRRAPRLARLLTRSLESRIHATVRDTRLRQILGYPAVFLGASPRLTPSMYHLMSHLDLADGVLYPQGGFGQVIEALRRVAERAGVDIRTGCRVTSITTAAAHGSARPLRLARGQRARVTGVAVTGPEGPDQLDADLVVAATDLEETEQRLLPAALRTYSPRWWRRQVPGPSAVMVYLGVRGALPQLAHHSLFLAHEWDATFDLIFDRRARRPAPMPDPTSVYVSRTSATDSGAAPDGHENLVILVPVPADVELGGGGVDRAGDPWVEAVADEAIAQVADWAHVPDLAERIVVRRTVGPADWARDLRAWRGTALGPAHTLRQSAMFRAGNASRRVAGLLYAGGSVIPGIGVPMCLISAELVIKRLRGDTSTGPLPEPAPTRAVSDRTAGS</sequence>
<dbReference type="NCBIfam" id="TIGR02734">
    <property type="entry name" value="crtI_fam"/>
    <property type="match status" value="1"/>
</dbReference>
<gene>
    <name evidence="7" type="primary">crtI</name>
    <name evidence="7" type="ORF">Q6348_03720</name>
</gene>
<accession>A0ABT9DAH5</accession>
<keyword evidence="3 4" id="KW-0560">Oxidoreductase</keyword>
<dbReference type="EC" id="1.-.-.-" evidence="7"/>
<dbReference type="Pfam" id="PF01593">
    <property type="entry name" value="Amino_oxidase"/>
    <property type="match status" value="1"/>
</dbReference>
<comment type="pathway">
    <text evidence="1 4">Carotenoid biosynthesis.</text>
</comment>
<evidence type="ECO:0000256" key="1">
    <source>
        <dbReference type="ARBA" id="ARBA00004829"/>
    </source>
</evidence>
<reference evidence="7 8" key="1">
    <citation type="submission" date="2023-07" db="EMBL/GenBank/DDBJ databases">
        <title>Description of novel actinomycetes strains, isolated from tidal flat sediment.</title>
        <authorList>
            <person name="Lu C."/>
        </authorList>
    </citation>
    <scope>NUCLEOTIDE SEQUENCE [LARGE SCALE GENOMIC DNA]</scope>
    <source>
        <strain evidence="7 8">SYSU T00b441</strain>
    </source>
</reference>
<name>A0ABT9DAH5_9CELL</name>
<dbReference type="PRINTS" id="PR00411">
    <property type="entry name" value="PNDRDTASEI"/>
</dbReference>
<dbReference type="InterPro" id="IPR002937">
    <property type="entry name" value="Amino_oxidase"/>
</dbReference>
<dbReference type="Proteomes" id="UP001232536">
    <property type="component" value="Unassembled WGS sequence"/>
</dbReference>
<keyword evidence="8" id="KW-1185">Reference proteome</keyword>
<evidence type="ECO:0000259" key="6">
    <source>
        <dbReference type="Pfam" id="PF01593"/>
    </source>
</evidence>
<comment type="similarity">
    <text evidence="4">Belongs to the carotenoid/retinoid oxidoreductase family.</text>
</comment>
<keyword evidence="2 4" id="KW-0125">Carotenoid biosynthesis</keyword>
<dbReference type="InterPro" id="IPR036188">
    <property type="entry name" value="FAD/NAD-bd_sf"/>
</dbReference>
<evidence type="ECO:0000313" key="8">
    <source>
        <dbReference type="Proteomes" id="UP001232536"/>
    </source>
</evidence>
<protein>
    <submittedName>
        <fullName evidence="7">Phytoene desaturase family protein</fullName>
        <ecNumber evidence="7">1.-.-.-</ecNumber>
    </submittedName>
</protein>
<dbReference type="EMBL" id="JAUQYP010000001">
    <property type="protein sequence ID" value="MDO8106301.1"/>
    <property type="molecule type" value="Genomic_DNA"/>
</dbReference>
<dbReference type="GO" id="GO:0016491">
    <property type="term" value="F:oxidoreductase activity"/>
    <property type="evidence" value="ECO:0007669"/>
    <property type="project" value="UniProtKB-KW"/>
</dbReference>
<evidence type="ECO:0000313" key="7">
    <source>
        <dbReference type="EMBL" id="MDO8106301.1"/>
    </source>
</evidence>
<dbReference type="PANTHER" id="PTHR43734:SF1">
    <property type="entry name" value="PHYTOENE DESATURASE"/>
    <property type="match status" value="1"/>
</dbReference>
<feature type="region of interest" description="Disordered" evidence="5">
    <location>
        <begin position="520"/>
        <end position="543"/>
    </location>
</feature>
<feature type="domain" description="Amine oxidase" evidence="6">
    <location>
        <begin position="11"/>
        <end position="512"/>
    </location>
</feature>
<dbReference type="PANTHER" id="PTHR43734">
    <property type="entry name" value="PHYTOENE DESATURASE"/>
    <property type="match status" value="1"/>
</dbReference>
<evidence type="ECO:0000256" key="2">
    <source>
        <dbReference type="ARBA" id="ARBA00022746"/>
    </source>
</evidence>
<comment type="caution">
    <text evidence="7">The sequence shown here is derived from an EMBL/GenBank/DDBJ whole genome shotgun (WGS) entry which is preliminary data.</text>
</comment>
<dbReference type="RefSeq" id="WP_304599977.1">
    <property type="nucleotide sequence ID" value="NZ_JAUQYP010000001.1"/>
</dbReference>
<dbReference type="Gene3D" id="3.50.50.60">
    <property type="entry name" value="FAD/NAD(P)-binding domain"/>
    <property type="match status" value="2"/>
</dbReference>
<evidence type="ECO:0000256" key="5">
    <source>
        <dbReference type="SAM" id="MobiDB-lite"/>
    </source>
</evidence>
<evidence type="ECO:0000256" key="4">
    <source>
        <dbReference type="RuleBase" id="RU362075"/>
    </source>
</evidence>
<evidence type="ECO:0000256" key="3">
    <source>
        <dbReference type="ARBA" id="ARBA00023002"/>
    </source>
</evidence>
<dbReference type="InterPro" id="IPR014105">
    <property type="entry name" value="Carotenoid/retinoid_OxRdtase"/>
</dbReference>
<proteinExistence type="inferred from homology"/>